<evidence type="ECO:0000313" key="2">
    <source>
        <dbReference type="EMBL" id="ARD23407.1"/>
    </source>
</evidence>
<reference evidence="2 3" key="1">
    <citation type="submission" date="2017-03" db="EMBL/GenBank/DDBJ databases">
        <title>Genome sequencing of Shewanella japonica KCTC 22435.</title>
        <authorList>
            <person name="Kim K.M."/>
        </authorList>
    </citation>
    <scope>NUCLEOTIDE SEQUENCE [LARGE SCALE GENOMIC DNA]</scope>
    <source>
        <strain evidence="2 3">KCTC 22435</strain>
    </source>
</reference>
<protein>
    <recommendedName>
        <fullName evidence="1">Ubiquinone biosynthesis protein UbiV</fullName>
    </recommendedName>
</protein>
<keyword evidence="1" id="KW-0411">Iron-sulfur</keyword>
<keyword evidence="1" id="KW-0831">Ubiquinone biosynthesis</keyword>
<comment type="similarity">
    <text evidence="1">Belongs to the peptidase U32 family. UbiV subfamily.</text>
</comment>
<organism evidence="2 3">
    <name type="scientific">Shewanella japonica</name>
    <dbReference type="NCBI Taxonomy" id="93973"/>
    <lineage>
        <taxon>Bacteria</taxon>
        <taxon>Pseudomonadati</taxon>
        <taxon>Pseudomonadota</taxon>
        <taxon>Gammaproteobacteria</taxon>
        <taxon>Alteromonadales</taxon>
        <taxon>Shewanellaceae</taxon>
        <taxon>Shewanella</taxon>
    </lineage>
</organism>
<dbReference type="Proteomes" id="UP000191820">
    <property type="component" value="Chromosome"/>
</dbReference>
<keyword evidence="3" id="KW-1185">Reference proteome</keyword>
<gene>
    <name evidence="1" type="primary">ubiV</name>
    <name evidence="2" type="ORF">SJ2017_3138</name>
</gene>
<dbReference type="InterPro" id="IPR001539">
    <property type="entry name" value="Peptidase_U32"/>
</dbReference>
<proteinExistence type="inferred from homology"/>
<comment type="cofactor">
    <cofactor evidence="1">
        <name>[4Fe-4S] cluster</name>
        <dbReference type="ChEBI" id="CHEBI:49883"/>
    </cofactor>
</comment>
<dbReference type="PANTHER" id="PTHR30217:SF11">
    <property type="entry name" value="UBIQUINONE BIOSYNTHESIS PROTEIN UBIV"/>
    <property type="match status" value="1"/>
</dbReference>
<evidence type="ECO:0000256" key="1">
    <source>
        <dbReference type="HAMAP-Rule" id="MF_02233"/>
    </source>
</evidence>
<evidence type="ECO:0000313" key="3">
    <source>
        <dbReference type="Proteomes" id="UP000191820"/>
    </source>
</evidence>
<dbReference type="RefSeq" id="WP_080916384.1">
    <property type="nucleotide sequence ID" value="NZ_CP020472.1"/>
</dbReference>
<comment type="function">
    <text evidence="1">Required for O(2)-independent ubiquinone (coenzyme Q) biosynthesis. Together with UbiU, is essential for the C6-hydroxylation reaction in the oxygen-independent ubiquinone biosynthesis pathway.</text>
</comment>
<feature type="binding site" evidence="1">
    <location>
        <position position="39"/>
    </location>
    <ligand>
        <name>[4Fe-4S] cluster</name>
        <dbReference type="ChEBI" id="CHEBI:49883"/>
    </ligand>
</feature>
<keyword evidence="1" id="KW-0408">Iron</keyword>
<feature type="binding site" evidence="1">
    <location>
        <position position="193"/>
    </location>
    <ligand>
        <name>[4Fe-4S] cluster</name>
        <dbReference type="ChEBI" id="CHEBI:49883"/>
    </ligand>
</feature>
<dbReference type="HAMAP" id="MF_02233">
    <property type="entry name" value="UbiV"/>
    <property type="match status" value="1"/>
</dbReference>
<accession>A0ABM6JNW1</accession>
<dbReference type="InterPro" id="IPR043693">
    <property type="entry name" value="UbiV"/>
</dbReference>
<sequence length="296" mass="33207">MKISLAPINYCWEKTAVDDFYQQATQSRIDTIYLGETVCSRRRLLKFNDYIELATMLNAHGKNVILSTMALIEAQSELTELKKYVDNGEFSIEANDMAAIQIAQQANLPFICGPSINNYNRASLDILHKMGMSRFVMPFELSKAWLDTVLNHPNRPGFEVEVTGYGYIPLAHSARCFTAKHFGLSKDNCETICRQHPKGILAQTQEQQSLLRLNGIQTQSAAHLDLTSEIADMIAMGVNFFRVSPNDIHDIKRADELVSLISHLKNHSDEADNKTTSSNVNACNGYWFGQAGLQQV</sequence>
<dbReference type="Pfam" id="PF01136">
    <property type="entry name" value="Peptidase_U32"/>
    <property type="match status" value="1"/>
</dbReference>
<feature type="binding site" evidence="1">
    <location>
        <position position="176"/>
    </location>
    <ligand>
        <name>[4Fe-4S] cluster</name>
        <dbReference type="ChEBI" id="CHEBI:49883"/>
    </ligand>
</feature>
<feature type="binding site" evidence="1">
    <location>
        <position position="189"/>
    </location>
    <ligand>
        <name>[4Fe-4S] cluster</name>
        <dbReference type="ChEBI" id="CHEBI:49883"/>
    </ligand>
</feature>
<dbReference type="PANTHER" id="PTHR30217">
    <property type="entry name" value="PEPTIDASE U32 FAMILY"/>
    <property type="match status" value="1"/>
</dbReference>
<dbReference type="EMBL" id="CP020472">
    <property type="protein sequence ID" value="ARD23407.1"/>
    <property type="molecule type" value="Genomic_DNA"/>
</dbReference>
<dbReference type="NCBIfam" id="NF011991">
    <property type="entry name" value="PRK15447.1"/>
    <property type="match status" value="1"/>
</dbReference>
<comment type="subunit">
    <text evidence="1">Forms a heterodimer with UbiU.</text>
</comment>
<comment type="pathway">
    <text evidence="1">Cofactor biosynthesis; ubiquinone biosynthesis.</text>
</comment>
<dbReference type="InterPro" id="IPR051454">
    <property type="entry name" value="RNA/ubiquinone_mod_enzymes"/>
</dbReference>
<name>A0ABM6JNW1_9GAMM</name>
<keyword evidence="1" id="KW-0479">Metal-binding</keyword>
<keyword evidence="1" id="KW-0004">4Fe-4S</keyword>